<evidence type="ECO:0000313" key="2">
    <source>
        <dbReference type="Proteomes" id="UP000623467"/>
    </source>
</evidence>
<dbReference type="AlphaFoldDB" id="A0A8H7CDJ0"/>
<dbReference type="OrthoDB" id="425925at2759"/>
<proteinExistence type="predicted"/>
<accession>A0A8H7CDJ0</accession>
<gene>
    <name evidence="1" type="ORF">MSAN_02430900</name>
</gene>
<protein>
    <submittedName>
        <fullName evidence="1">Phosphoglycerate mutase family</fullName>
    </submittedName>
</protein>
<organism evidence="1 2">
    <name type="scientific">Mycena sanguinolenta</name>
    <dbReference type="NCBI Taxonomy" id="230812"/>
    <lineage>
        <taxon>Eukaryota</taxon>
        <taxon>Fungi</taxon>
        <taxon>Dikarya</taxon>
        <taxon>Basidiomycota</taxon>
        <taxon>Agaricomycotina</taxon>
        <taxon>Agaricomycetes</taxon>
        <taxon>Agaricomycetidae</taxon>
        <taxon>Agaricales</taxon>
        <taxon>Marasmiineae</taxon>
        <taxon>Mycenaceae</taxon>
        <taxon>Mycena</taxon>
    </lineage>
</organism>
<comment type="caution">
    <text evidence="1">The sequence shown here is derived from an EMBL/GenBank/DDBJ whole genome shotgun (WGS) entry which is preliminary data.</text>
</comment>
<evidence type="ECO:0000313" key="1">
    <source>
        <dbReference type="EMBL" id="KAF7333235.1"/>
    </source>
</evidence>
<sequence>MNLLRHLHFHPQNQNGYYRPTIHLRPPLAVSINNTLYIITNAETPSLDRPGLTPIGLQRAQDCIPPIFADLNLGLIIVCKPNNKTGACMPANDTAAPLAASLGLVPDSHCGTGDDASDACVGNTLTKYAKNSTRAILVVWDSAEMDDLLENLDIELPGGDDDDDADEVTSHADLLLIKNLKQKVIETSMNCTGIDGPAPGTF</sequence>
<reference evidence="1" key="1">
    <citation type="submission" date="2020-05" db="EMBL/GenBank/DDBJ databases">
        <title>Mycena genomes resolve the evolution of fungal bioluminescence.</title>
        <authorList>
            <person name="Tsai I.J."/>
        </authorList>
    </citation>
    <scope>NUCLEOTIDE SEQUENCE</scope>
    <source>
        <strain evidence="1">160909Yilan</strain>
    </source>
</reference>
<keyword evidence="2" id="KW-1185">Reference proteome</keyword>
<dbReference type="EMBL" id="JACAZH010000058">
    <property type="protein sequence ID" value="KAF7333235.1"/>
    <property type="molecule type" value="Genomic_DNA"/>
</dbReference>
<dbReference type="Proteomes" id="UP000623467">
    <property type="component" value="Unassembled WGS sequence"/>
</dbReference>
<name>A0A8H7CDJ0_9AGAR</name>